<dbReference type="Gene3D" id="3.40.50.720">
    <property type="entry name" value="NAD(P)-binding Rossmann-like Domain"/>
    <property type="match status" value="1"/>
</dbReference>
<protein>
    <submittedName>
        <fullName evidence="6">Oxidoreductase domain protein</fullName>
    </submittedName>
    <submittedName>
        <fullName evidence="5">Oxidoreductase family, NAD-binding Rossmann fold</fullName>
        <ecNumber evidence="5">1.-.-.-</ecNumber>
    </submittedName>
</protein>
<sequence>MTDKINVGLLGYGFAGQVFHAPLINAVPSLNMYAVVERHGDKAVRHYPGIRVYKSSQELLQDRTVDLVVVATPNSSHFELAREALMADKHVVVDKPFTPTATEARSLIELAQRQGRILSVYQNRRWDGDFRTVQALIKGGILGEILEYEVHYDRFRAEVNPEAWRESGEPGSGILFDLGSHLIDQALVLFGQPDTVTADLRVQREGGKAVDNFEIILTYPELKATLKAGMFVREPGPRFTLQGRKGSFLKYGFDPQEDALKAGQTPDAVSAWGVEAKTQWGKLNAEISGVHFVGFIETLPGSYQAFYENVSDAILHGRELRVKPEEA</sequence>
<dbReference type="PANTHER" id="PTHR43708:SF5">
    <property type="entry name" value="CONSERVED EXPRESSED OXIDOREDUCTASE (EUROFUNG)-RELATED"/>
    <property type="match status" value="1"/>
</dbReference>
<dbReference type="EMBL" id="CDGJ01000078">
    <property type="protein sequence ID" value="CEJ08160.1"/>
    <property type="molecule type" value="Genomic_DNA"/>
</dbReference>
<reference evidence="6" key="1">
    <citation type="submission" date="2014-11" db="EMBL/GenBank/DDBJ databases">
        <authorList>
            <person name="Hornung B.V."/>
        </authorList>
    </citation>
    <scope>NUCLEOTIDE SEQUENCE</scope>
    <source>
        <strain evidence="6">INE</strain>
    </source>
</reference>
<dbReference type="Proteomes" id="UP000836597">
    <property type="component" value="Chromosome"/>
</dbReference>
<dbReference type="InterPro" id="IPR004104">
    <property type="entry name" value="Gfo/Idh/MocA-like_OxRdtase_C"/>
</dbReference>
<gene>
    <name evidence="6" type="ORF">DEACI_2635</name>
    <name evidence="5" type="ORF">DEACI_2668</name>
</gene>
<dbReference type="KEGG" id="aacx:DEACI_2668"/>
<evidence type="ECO:0000256" key="1">
    <source>
        <dbReference type="ARBA" id="ARBA00010928"/>
    </source>
</evidence>
<accession>A0A8S0XXZ8</accession>
<dbReference type="InterPro" id="IPR051317">
    <property type="entry name" value="Gfo/Idh/MocA_oxidoreduct"/>
</dbReference>
<feature type="domain" description="Gfo/Idh/MocA-like oxidoreductase N-terminal" evidence="3">
    <location>
        <begin position="5"/>
        <end position="121"/>
    </location>
</feature>
<reference evidence="5" key="2">
    <citation type="submission" date="2020-01" db="EMBL/GenBank/DDBJ databases">
        <authorList>
            <person name="Hornung B."/>
        </authorList>
    </citation>
    <scope>NUCLEOTIDE SEQUENCE</scope>
    <source>
        <strain evidence="5">PacBioINE</strain>
    </source>
</reference>
<dbReference type="Gene3D" id="3.30.360.10">
    <property type="entry name" value="Dihydrodipicolinate Reductase, domain 2"/>
    <property type="match status" value="1"/>
</dbReference>
<evidence type="ECO:0000313" key="5">
    <source>
        <dbReference type="EMBL" id="CAA7601997.1"/>
    </source>
</evidence>
<dbReference type="NCBIfam" id="NF008607">
    <property type="entry name" value="PRK11579.1"/>
    <property type="match status" value="1"/>
</dbReference>
<comment type="similarity">
    <text evidence="1">Belongs to the Gfo/Idh/MocA family.</text>
</comment>
<dbReference type="SUPFAM" id="SSF51735">
    <property type="entry name" value="NAD(P)-binding Rossmann-fold domains"/>
    <property type="match status" value="1"/>
</dbReference>
<dbReference type="PANTHER" id="PTHR43708">
    <property type="entry name" value="CONSERVED EXPRESSED OXIDOREDUCTASE (EUROFUNG)"/>
    <property type="match status" value="1"/>
</dbReference>
<keyword evidence="2 5" id="KW-0560">Oxidoreductase</keyword>
<evidence type="ECO:0000259" key="4">
    <source>
        <dbReference type="Pfam" id="PF02894"/>
    </source>
</evidence>
<evidence type="ECO:0000256" key="2">
    <source>
        <dbReference type="ARBA" id="ARBA00023002"/>
    </source>
</evidence>
<proteinExistence type="inferred from homology"/>
<dbReference type="Pfam" id="PF01408">
    <property type="entry name" value="GFO_IDH_MocA"/>
    <property type="match status" value="1"/>
</dbReference>
<dbReference type="Pfam" id="PF02894">
    <property type="entry name" value="GFO_IDH_MocA_C"/>
    <property type="match status" value="1"/>
</dbReference>
<dbReference type="InterPro" id="IPR036291">
    <property type="entry name" value="NAD(P)-bd_dom_sf"/>
</dbReference>
<evidence type="ECO:0000259" key="3">
    <source>
        <dbReference type="Pfam" id="PF01408"/>
    </source>
</evidence>
<dbReference type="GO" id="GO:0000166">
    <property type="term" value="F:nucleotide binding"/>
    <property type="evidence" value="ECO:0007669"/>
    <property type="project" value="InterPro"/>
</dbReference>
<evidence type="ECO:0000313" key="7">
    <source>
        <dbReference type="Proteomes" id="UP001071230"/>
    </source>
</evidence>
<dbReference type="AlphaFoldDB" id="A0A8S0XXZ8"/>
<dbReference type="Proteomes" id="UP001071230">
    <property type="component" value="Unassembled WGS sequence"/>
</dbReference>
<dbReference type="EC" id="1.-.-.-" evidence="5"/>
<feature type="domain" description="Gfo/Idh/MocA-like oxidoreductase C-terminal" evidence="4">
    <location>
        <begin position="136"/>
        <end position="327"/>
    </location>
</feature>
<organism evidence="5">
    <name type="scientific">Acididesulfobacillus acetoxydans</name>
    <dbReference type="NCBI Taxonomy" id="1561005"/>
    <lineage>
        <taxon>Bacteria</taxon>
        <taxon>Bacillati</taxon>
        <taxon>Bacillota</taxon>
        <taxon>Clostridia</taxon>
        <taxon>Eubacteriales</taxon>
        <taxon>Peptococcaceae</taxon>
        <taxon>Acididesulfobacillus</taxon>
    </lineage>
</organism>
<dbReference type="GO" id="GO:0016491">
    <property type="term" value="F:oxidoreductase activity"/>
    <property type="evidence" value="ECO:0007669"/>
    <property type="project" value="UniProtKB-KW"/>
</dbReference>
<dbReference type="InterPro" id="IPR000683">
    <property type="entry name" value="Gfo/Idh/MocA-like_OxRdtase_N"/>
</dbReference>
<name>A0A8S0XXZ8_9FIRM</name>
<keyword evidence="7" id="KW-1185">Reference proteome</keyword>
<dbReference type="EMBL" id="LR746496">
    <property type="protein sequence ID" value="CAA7601997.1"/>
    <property type="molecule type" value="Genomic_DNA"/>
</dbReference>
<dbReference type="RefSeq" id="WP_240985442.1">
    <property type="nucleotide sequence ID" value="NZ_CDGJ01000078.1"/>
</dbReference>
<evidence type="ECO:0000313" key="6">
    <source>
        <dbReference type="EMBL" id="CEJ08160.1"/>
    </source>
</evidence>